<sequence>MSGIISSEGHEMKPIMFTLG</sequence>
<name>A0A0K2T647_LEPSM</name>
<feature type="region of interest" description="Disordered" evidence="1">
    <location>
        <begin position="1"/>
        <end position="20"/>
    </location>
</feature>
<reference evidence="2" key="1">
    <citation type="submission" date="2014-05" db="EMBL/GenBank/DDBJ databases">
        <authorList>
            <person name="Chronopoulou M."/>
        </authorList>
    </citation>
    <scope>NUCLEOTIDE SEQUENCE</scope>
    <source>
        <tissue evidence="2">Whole organism</tissue>
    </source>
</reference>
<accession>A0A0K2T647</accession>
<dbReference type="EMBL" id="HACA01004183">
    <property type="protein sequence ID" value="CDW21544.1"/>
    <property type="molecule type" value="Transcribed_RNA"/>
</dbReference>
<dbReference type="AlphaFoldDB" id="A0A0K2T647"/>
<organism evidence="2">
    <name type="scientific">Lepeophtheirus salmonis</name>
    <name type="common">Salmon louse</name>
    <name type="synonym">Caligus salmonis</name>
    <dbReference type="NCBI Taxonomy" id="72036"/>
    <lineage>
        <taxon>Eukaryota</taxon>
        <taxon>Metazoa</taxon>
        <taxon>Ecdysozoa</taxon>
        <taxon>Arthropoda</taxon>
        <taxon>Crustacea</taxon>
        <taxon>Multicrustacea</taxon>
        <taxon>Hexanauplia</taxon>
        <taxon>Copepoda</taxon>
        <taxon>Siphonostomatoida</taxon>
        <taxon>Caligidae</taxon>
        <taxon>Lepeophtheirus</taxon>
    </lineage>
</organism>
<evidence type="ECO:0000256" key="1">
    <source>
        <dbReference type="SAM" id="MobiDB-lite"/>
    </source>
</evidence>
<proteinExistence type="predicted"/>
<protein>
    <submittedName>
        <fullName evidence="2">Uncharacterized protein</fullName>
    </submittedName>
</protein>
<evidence type="ECO:0000313" key="2">
    <source>
        <dbReference type="EMBL" id="CDW21544.1"/>
    </source>
</evidence>